<dbReference type="OrthoDB" id="6316162at2"/>
<evidence type="ECO:0000313" key="2">
    <source>
        <dbReference type="Proteomes" id="UP000198862"/>
    </source>
</evidence>
<dbReference type="STRING" id="1123010.SAMN02745724_03830"/>
<dbReference type="Proteomes" id="UP000198862">
    <property type="component" value="Unassembled WGS sequence"/>
</dbReference>
<name>A0A1I1QCH1_9GAMM</name>
<dbReference type="EMBL" id="FOLO01000040">
    <property type="protein sequence ID" value="SFD19735.1"/>
    <property type="molecule type" value="Genomic_DNA"/>
</dbReference>
<evidence type="ECO:0008006" key="3">
    <source>
        <dbReference type="Google" id="ProtNLM"/>
    </source>
</evidence>
<dbReference type="AlphaFoldDB" id="A0A1I1QCH1"/>
<dbReference type="RefSeq" id="WP_091988342.1">
    <property type="nucleotide sequence ID" value="NZ_FOLO01000040.1"/>
</dbReference>
<accession>A0A1I1QCH1</accession>
<gene>
    <name evidence="1" type="ORF">SAMN02745724_03830</name>
</gene>
<organism evidence="1 2">
    <name type="scientific">Pseudoalteromonas denitrificans DSM 6059</name>
    <dbReference type="NCBI Taxonomy" id="1123010"/>
    <lineage>
        <taxon>Bacteria</taxon>
        <taxon>Pseudomonadati</taxon>
        <taxon>Pseudomonadota</taxon>
        <taxon>Gammaproteobacteria</taxon>
        <taxon>Alteromonadales</taxon>
        <taxon>Pseudoalteromonadaceae</taxon>
        <taxon>Pseudoalteromonas</taxon>
    </lineage>
</organism>
<evidence type="ECO:0000313" key="1">
    <source>
        <dbReference type="EMBL" id="SFD19735.1"/>
    </source>
</evidence>
<reference evidence="1 2" key="1">
    <citation type="submission" date="2016-10" db="EMBL/GenBank/DDBJ databases">
        <authorList>
            <person name="de Groot N.N."/>
        </authorList>
    </citation>
    <scope>NUCLEOTIDE SEQUENCE [LARGE SCALE GENOMIC DNA]</scope>
    <source>
        <strain evidence="1 2">DSM 6059</strain>
    </source>
</reference>
<dbReference type="PROSITE" id="PS51257">
    <property type="entry name" value="PROKAR_LIPOPROTEIN"/>
    <property type="match status" value="1"/>
</dbReference>
<sequence length="132" mass="15045">MKVLIFLTLTLLSGCQLIPEPVPKKSQLEIAGLAFYNNTDFEINQISLKVKATGRMVACTSIGPKSYCGTGFPVKYYQAAQLIVFWKDNQSQEFEHDLIIPFPKKYQLNTPYIAVLKIKDNGQFESFFRVEK</sequence>
<keyword evidence="2" id="KW-1185">Reference proteome</keyword>
<protein>
    <recommendedName>
        <fullName evidence="3">Lipoprotein</fullName>
    </recommendedName>
</protein>
<proteinExistence type="predicted"/>